<evidence type="ECO:0000256" key="8">
    <source>
        <dbReference type="ARBA" id="ARBA00023136"/>
    </source>
</evidence>
<keyword evidence="4" id="KW-0328">Glycosyltransferase</keyword>
<dbReference type="Gene3D" id="3.10.120.10">
    <property type="entry name" value="Cytochrome b5-like heme/steroid binding domain"/>
    <property type="match status" value="1"/>
</dbReference>
<keyword evidence="6 11" id="KW-0812">Transmembrane</keyword>
<dbReference type="InterPro" id="IPR004835">
    <property type="entry name" value="Chitin_synth"/>
</dbReference>
<feature type="domain" description="Cytochrome b5 heme-binding" evidence="12">
    <location>
        <begin position="623"/>
        <end position="683"/>
    </location>
</feature>
<evidence type="ECO:0000256" key="11">
    <source>
        <dbReference type="SAM" id="Phobius"/>
    </source>
</evidence>
<evidence type="ECO:0000256" key="9">
    <source>
        <dbReference type="ARBA" id="ARBA00023180"/>
    </source>
</evidence>
<dbReference type="AlphaFoldDB" id="A0A642VAI3"/>
<organism evidence="13 14">
    <name type="scientific">Trichomonascus ciferrii</name>
    <dbReference type="NCBI Taxonomy" id="44093"/>
    <lineage>
        <taxon>Eukaryota</taxon>
        <taxon>Fungi</taxon>
        <taxon>Dikarya</taxon>
        <taxon>Ascomycota</taxon>
        <taxon>Saccharomycotina</taxon>
        <taxon>Dipodascomycetes</taxon>
        <taxon>Dipodascales</taxon>
        <taxon>Trichomonascaceae</taxon>
        <taxon>Trichomonascus</taxon>
        <taxon>Trichomonascus ciferrii complex</taxon>
    </lineage>
</organism>
<dbReference type="Pfam" id="PF03142">
    <property type="entry name" value="Chitin_synth_2"/>
    <property type="match status" value="1"/>
</dbReference>
<dbReference type="GO" id="GO:0004100">
    <property type="term" value="F:chitin synthase activity"/>
    <property type="evidence" value="ECO:0007669"/>
    <property type="project" value="UniProtKB-EC"/>
</dbReference>
<dbReference type="OrthoDB" id="370884at2759"/>
<evidence type="ECO:0000256" key="6">
    <source>
        <dbReference type="ARBA" id="ARBA00022692"/>
    </source>
</evidence>
<dbReference type="SMART" id="SM01117">
    <property type="entry name" value="Cyt-b5"/>
    <property type="match status" value="2"/>
</dbReference>
<dbReference type="InterPro" id="IPR029044">
    <property type="entry name" value="Nucleotide-diphossugar_trans"/>
</dbReference>
<dbReference type="InterPro" id="IPR036400">
    <property type="entry name" value="Cyt_B5-like_heme/steroid_sf"/>
</dbReference>
<dbReference type="SUPFAM" id="SSF53448">
    <property type="entry name" value="Nucleotide-diphospho-sugar transferases"/>
    <property type="match status" value="1"/>
</dbReference>
<evidence type="ECO:0000256" key="7">
    <source>
        <dbReference type="ARBA" id="ARBA00022989"/>
    </source>
</evidence>
<dbReference type="InterPro" id="IPR001199">
    <property type="entry name" value="Cyt_B5-like_heme/steroid-bd"/>
</dbReference>
<dbReference type="Pfam" id="PF00173">
    <property type="entry name" value="Cyt-b5"/>
    <property type="match status" value="1"/>
</dbReference>
<gene>
    <name evidence="13" type="ORF">TRICI_001167</name>
</gene>
<keyword evidence="8 11" id="KW-0472">Membrane</keyword>
<proteinExistence type="predicted"/>
<sequence>MSTPLIPLSKQVSRVWDSGTNNPHSLFAQSANQCLQRINNQLELKSCVLLSSSTLCINTNLINPSFLTGVWEHAVRRQEDQTVGLANLSEGLPHLLPAAVGQFPAAATPVLIAAANFLSPLSPSLCLGIDDDGGLQSATFTASAYQDIDQVSRCPIFAAFYSTVKEKEKKYLSCKSAFSAYKLCSGRTIDSVTDYGSWYIGLRQCGMDKSVVREILSTLHGIMLIGNHEKAREDYEEGCSMVGLIPSAIEELPRETIVVALFNRLVVRMINCVNESLAKVFGQEFSDDAAAVINLVEMDCKCHQTKIQLLRATFSDDFSINSEMINDGLHVPRAPKYIVKEMKSIVLSEEDADEKENQLSEDSQFVGEHLNSEFSFLSGVQDLVPSDMNFGHLMNTTRVWTVYGVETGDITDTAESWFFEDYVNRATEVDYTADFTHDEFFSIYSDQLFGIGIGQLTDWARGAKGWASSEFAVGNERIWVSEQAWNYLEASKDCEQQYSLGGSDYGEESVIPYDCSFEDYEVDSLNREYLDRPTAADYGYDTEAVGQQTLQKLSGRRKLWLVIVKLLTWWIPSPLLSIGGMKRSEVRIAWREKVAICILIALANILILFYMIFFAKLLCPDYDHVWGPKDVSQHQGPDDFFVSIHGKVYDLSKFYKLQHSDSNVKTNSDQMLMFAGQDVSPYFPKPLSVFCPDLVKGEDIWLTPNKTVYNENAVHYSGSKAPDKDSALASKNWYTESLEPALKSMYKGDLVYTRKNVTEQGDGGYNYWAIVYGKIYDLTDYFHTLERETDEKYEFLDKRVSRLFMQHAGEDITDKLKNLDVRRSVIESNLRCISNVFYSGGLDYRDSIRCQFSNYLLLVIAIIMCSAIVVKFIAAFQLGTKKVPNMCDRFVICHFPVYTEGEDEIRRALDSITALEYPNDRKLLFVVCDGMVVGSGNDLPTPHVLLNILGNTAGTNQSTHAFQSVGKGSKQLNYGQVYSGIYENNGNVVPYLVVVKIGAPNETSKPGNRGKRDSQLLVMNFFNRVHFQDRMNPLQLELFHHLNNIIGVDPELYEYLLMVDADTQVAPDSLNRLVSSCVYDTRIAG</sequence>
<dbReference type="GO" id="GO:0030428">
    <property type="term" value="C:cell septum"/>
    <property type="evidence" value="ECO:0007669"/>
    <property type="project" value="TreeGrafter"/>
</dbReference>
<dbReference type="EMBL" id="SWFS01000088">
    <property type="protein sequence ID" value="KAA8916709.1"/>
    <property type="molecule type" value="Genomic_DNA"/>
</dbReference>
<dbReference type="InterPro" id="IPR027417">
    <property type="entry name" value="P-loop_NTPase"/>
</dbReference>
<keyword evidence="5" id="KW-0808">Transferase</keyword>
<dbReference type="VEuPathDB" id="FungiDB:TRICI_001167"/>
<keyword evidence="9" id="KW-0325">Glycoprotein</keyword>
<evidence type="ECO:0000313" key="13">
    <source>
        <dbReference type="EMBL" id="KAA8916709.1"/>
    </source>
</evidence>
<keyword evidence="14" id="KW-1185">Reference proteome</keyword>
<dbReference type="GO" id="GO:0006031">
    <property type="term" value="P:chitin biosynthetic process"/>
    <property type="evidence" value="ECO:0007669"/>
    <property type="project" value="TreeGrafter"/>
</dbReference>
<name>A0A642VAI3_9ASCO</name>
<dbReference type="SUPFAM" id="SSF55856">
    <property type="entry name" value="Cytochrome b5-like heme/steroid binding domain"/>
    <property type="match status" value="1"/>
</dbReference>
<evidence type="ECO:0000313" key="14">
    <source>
        <dbReference type="Proteomes" id="UP000761534"/>
    </source>
</evidence>
<feature type="transmembrane region" description="Helical" evidence="11">
    <location>
        <begin position="855"/>
        <end position="876"/>
    </location>
</feature>
<reference evidence="13" key="1">
    <citation type="journal article" date="2019" name="G3 (Bethesda)">
        <title>Genome Assemblies of Two Rare Opportunistic Yeast Pathogens: Diutina rugosa (syn. Candida rugosa) and Trichomonascus ciferrii (syn. Candida ciferrii).</title>
        <authorList>
            <person name="Mixao V."/>
            <person name="Saus E."/>
            <person name="Hansen A.P."/>
            <person name="Lass-Florl C."/>
            <person name="Gabaldon T."/>
        </authorList>
    </citation>
    <scope>NUCLEOTIDE SEQUENCE</scope>
    <source>
        <strain evidence="13">CBS 4856</strain>
    </source>
</reference>
<dbReference type="SUPFAM" id="SSF52540">
    <property type="entry name" value="P-loop containing nucleoside triphosphate hydrolases"/>
    <property type="match status" value="1"/>
</dbReference>
<evidence type="ECO:0000259" key="12">
    <source>
        <dbReference type="PROSITE" id="PS50255"/>
    </source>
</evidence>
<comment type="catalytic activity">
    <reaction evidence="10">
        <text>[(1-&gt;4)-N-acetyl-beta-D-glucosaminyl](n) + UDP-N-acetyl-alpha-D-glucosamine = [(1-&gt;4)-N-acetyl-beta-D-glucosaminyl](n+1) + UDP + H(+)</text>
        <dbReference type="Rhea" id="RHEA:16637"/>
        <dbReference type="Rhea" id="RHEA-COMP:9593"/>
        <dbReference type="Rhea" id="RHEA-COMP:9595"/>
        <dbReference type="ChEBI" id="CHEBI:15378"/>
        <dbReference type="ChEBI" id="CHEBI:17029"/>
        <dbReference type="ChEBI" id="CHEBI:57705"/>
        <dbReference type="ChEBI" id="CHEBI:58223"/>
        <dbReference type="EC" id="2.4.1.16"/>
    </reaction>
    <physiologicalReaction direction="left-to-right" evidence="10">
        <dbReference type="Rhea" id="RHEA:16638"/>
    </physiologicalReaction>
</comment>
<keyword evidence="3" id="KW-1003">Cell membrane</keyword>
<evidence type="ECO:0000256" key="2">
    <source>
        <dbReference type="ARBA" id="ARBA00012543"/>
    </source>
</evidence>
<dbReference type="Proteomes" id="UP000761534">
    <property type="component" value="Unassembled WGS sequence"/>
</dbReference>
<accession>A0A642VAI3</accession>
<dbReference type="GO" id="GO:0031505">
    <property type="term" value="P:fungal-type cell wall organization"/>
    <property type="evidence" value="ECO:0007669"/>
    <property type="project" value="TreeGrafter"/>
</dbReference>
<evidence type="ECO:0000256" key="1">
    <source>
        <dbReference type="ARBA" id="ARBA00004651"/>
    </source>
</evidence>
<keyword evidence="7 11" id="KW-1133">Transmembrane helix</keyword>
<dbReference type="PANTHER" id="PTHR22914">
    <property type="entry name" value="CHITIN SYNTHASE"/>
    <property type="match status" value="1"/>
</dbReference>
<evidence type="ECO:0000256" key="5">
    <source>
        <dbReference type="ARBA" id="ARBA00022679"/>
    </source>
</evidence>
<evidence type="ECO:0000256" key="3">
    <source>
        <dbReference type="ARBA" id="ARBA00022475"/>
    </source>
</evidence>
<comment type="subcellular location">
    <subcellularLocation>
        <location evidence="1">Cell membrane</location>
        <topology evidence="1">Multi-pass membrane protein</topology>
    </subcellularLocation>
</comment>
<dbReference type="PANTHER" id="PTHR22914:SF13">
    <property type="entry name" value="CHITIN SYNTHASE"/>
    <property type="match status" value="1"/>
</dbReference>
<evidence type="ECO:0000256" key="4">
    <source>
        <dbReference type="ARBA" id="ARBA00022676"/>
    </source>
</evidence>
<dbReference type="EC" id="2.4.1.16" evidence="2"/>
<evidence type="ECO:0000256" key="10">
    <source>
        <dbReference type="ARBA" id="ARBA00049510"/>
    </source>
</evidence>
<dbReference type="PROSITE" id="PS50255">
    <property type="entry name" value="CYTOCHROME_B5_2"/>
    <property type="match status" value="1"/>
</dbReference>
<dbReference type="GO" id="GO:0005886">
    <property type="term" value="C:plasma membrane"/>
    <property type="evidence" value="ECO:0007669"/>
    <property type="project" value="UniProtKB-SubCell"/>
</dbReference>
<feature type="transmembrane region" description="Helical" evidence="11">
    <location>
        <begin position="559"/>
        <end position="581"/>
    </location>
</feature>
<feature type="transmembrane region" description="Helical" evidence="11">
    <location>
        <begin position="593"/>
        <end position="613"/>
    </location>
</feature>
<protein>
    <recommendedName>
        <fullName evidence="2">chitin synthase</fullName>
        <ecNumber evidence="2">2.4.1.16</ecNumber>
    </recommendedName>
</protein>
<comment type="caution">
    <text evidence="13">The sequence shown here is derived from an EMBL/GenBank/DDBJ whole genome shotgun (WGS) entry which is preliminary data.</text>
</comment>